<feature type="transmembrane region" description="Helical" evidence="1">
    <location>
        <begin position="33"/>
        <end position="54"/>
    </location>
</feature>
<dbReference type="Proteomes" id="UP001229421">
    <property type="component" value="Unassembled WGS sequence"/>
</dbReference>
<comment type="caution">
    <text evidence="2">The sequence shown here is derived from an EMBL/GenBank/DDBJ whole genome shotgun (WGS) entry which is preliminary data.</text>
</comment>
<keyword evidence="3" id="KW-1185">Reference proteome</keyword>
<keyword evidence="1" id="KW-0812">Transmembrane</keyword>
<dbReference type="AlphaFoldDB" id="A0AAD8KY01"/>
<name>A0AAD8KY01_TARER</name>
<organism evidence="2 3">
    <name type="scientific">Tagetes erecta</name>
    <name type="common">African marigold</name>
    <dbReference type="NCBI Taxonomy" id="13708"/>
    <lineage>
        <taxon>Eukaryota</taxon>
        <taxon>Viridiplantae</taxon>
        <taxon>Streptophyta</taxon>
        <taxon>Embryophyta</taxon>
        <taxon>Tracheophyta</taxon>
        <taxon>Spermatophyta</taxon>
        <taxon>Magnoliopsida</taxon>
        <taxon>eudicotyledons</taxon>
        <taxon>Gunneridae</taxon>
        <taxon>Pentapetalae</taxon>
        <taxon>asterids</taxon>
        <taxon>campanulids</taxon>
        <taxon>Asterales</taxon>
        <taxon>Asteraceae</taxon>
        <taxon>Asteroideae</taxon>
        <taxon>Heliantheae alliance</taxon>
        <taxon>Tageteae</taxon>
        <taxon>Tagetes</taxon>
    </lineage>
</organism>
<protein>
    <submittedName>
        <fullName evidence="2">Uncharacterized protein</fullName>
    </submittedName>
</protein>
<keyword evidence="1" id="KW-1133">Transmembrane helix</keyword>
<gene>
    <name evidence="2" type="ORF">QVD17_16490</name>
</gene>
<dbReference type="EMBL" id="JAUHHV010000004">
    <property type="protein sequence ID" value="KAK1427795.1"/>
    <property type="molecule type" value="Genomic_DNA"/>
</dbReference>
<keyword evidence="1" id="KW-0472">Membrane</keyword>
<reference evidence="2" key="1">
    <citation type="journal article" date="2023" name="bioRxiv">
        <title>Improved chromosome-level genome assembly for marigold (Tagetes erecta).</title>
        <authorList>
            <person name="Jiang F."/>
            <person name="Yuan L."/>
            <person name="Wang S."/>
            <person name="Wang H."/>
            <person name="Xu D."/>
            <person name="Wang A."/>
            <person name="Fan W."/>
        </authorList>
    </citation>
    <scope>NUCLEOTIDE SEQUENCE</scope>
    <source>
        <strain evidence="2">WSJ</strain>
        <tissue evidence="2">Leaf</tissue>
    </source>
</reference>
<sequence length="127" mass="14638">MDDFRPKPAFRLEIGLIFEILLSSLLFKSNLPAIQISQLLLLAFASAFAFTSIFRTSDFFLRIFFNLDSFSSERSLVLEFSDFESMFDNVQFVPCTHQKIFSLTSSGMEHSLNLQKIISAMRTRFDV</sequence>
<proteinExistence type="predicted"/>
<evidence type="ECO:0000256" key="1">
    <source>
        <dbReference type="SAM" id="Phobius"/>
    </source>
</evidence>
<evidence type="ECO:0000313" key="3">
    <source>
        <dbReference type="Proteomes" id="UP001229421"/>
    </source>
</evidence>
<evidence type="ECO:0000313" key="2">
    <source>
        <dbReference type="EMBL" id="KAK1427795.1"/>
    </source>
</evidence>
<accession>A0AAD8KY01</accession>